<proteinExistence type="predicted"/>
<accession>A0ABD5SKF7</accession>
<dbReference type="Proteomes" id="UP001596383">
    <property type="component" value="Unassembled WGS sequence"/>
</dbReference>
<dbReference type="EMBL" id="JBHSWV010000149">
    <property type="protein sequence ID" value="MFC6765457.1"/>
    <property type="molecule type" value="Genomic_DNA"/>
</dbReference>
<evidence type="ECO:0000313" key="2">
    <source>
        <dbReference type="EMBL" id="MFC6765457.1"/>
    </source>
</evidence>
<gene>
    <name evidence="2" type="ORF">ACFQE6_10810</name>
</gene>
<protein>
    <submittedName>
        <fullName evidence="2">Uncharacterized protein</fullName>
    </submittedName>
</protein>
<dbReference type="RefSeq" id="WP_273738476.1">
    <property type="nucleotide sequence ID" value="NZ_JAQIVI010000149.1"/>
</dbReference>
<comment type="caution">
    <text evidence="2">The sequence shown here is derived from an EMBL/GenBank/DDBJ whole genome shotgun (WGS) entry which is preliminary data.</text>
</comment>
<name>A0ABD5SKF7_9EURY</name>
<keyword evidence="3" id="KW-1185">Reference proteome</keyword>
<evidence type="ECO:0000256" key="1">
    <source>
        <dbReference type="SAM" id="MobiDB-lite"/>
    </source>
</evidence>
<evidence type="ECO:0000313" key="3">
    <source>
        <dbReference type="Proteomes" id="UP001596383"/>
    </source>
</evidence>
<feature type="region of interest" description="Disordered" evidence="1">
    <location>
        <begin position="1"/>
        <end position="25"/>
    </location>
</feature>
<reference evidence="2 3" key="1">
    <citation type="journal article" date="2019" name="Int. J. Syst. Evol. Microbiol.">
        <title>The Global Catalogue of Microorganisms (GCM) 10K type strain sequencing project: providing services to taxonomists for standard genome sequencing and annotation.</title>
        <authorList>
            <consortium name="The Broad Institute Genomics Platform"/>
            <consortium name="The Broad Institute Genome Sequencing Center for Infectious Disease"/>
            <person name="Wu L."/>
            <person name="Ma J."/>
        </authorList>
    </citation>
    <scope>NUCLEOTIDE SEQUENCE [LARGE SCALE GENOMIC DNA]</scope>
    <source>
        <strain evidence="2 3">LMG 29247</strain>
    </source>
</reference>
<organism evidence="2 3">
    <name type="scientific">Natrinema soli</name>
    <dbReference type="NCBI Taxonomy" id="1930624"/>
    <lineage>
        <taxon>Archaea</taxon>
        <taxon>Methanobacteriati</taxon>
        <taxon>Methanobacteriota</taxon>
        <taxon>Stenosarchaea group</taxon>
        <taxon>Halobacteria</taxon>
        <taxon>Halobacteriales</taxon>
        <taxon>Natrialbaceae</taxon>
        <taxon>Natrinema</taxon>
    </lineage>
</organism>
<sequence>MSDRRDSFAVRYSPPRGRPQKVVFEPRSSGGWDRITYERRRGRWRITGEEIVANVALETSDGVAIG</sequence>
<dbReference type="AlphaFoldDB" id="A0ABD5SKF7"/>